<evidence type="ECO:0000313" key="1">
    <source>
        <dbReference type="EMBL" id="JAH43483.1"/>
    </source>
</evidence>
<dbReference type="AlphaFoldDB" id="A0A0E9SSH8"/>
<reference evidence="1" key="2">
    <citation type="journal article" date="2015" name="Fish Shellfish Immunol.">
        <title>Early steps in the European eel (Anguilla anguilla)-Vibrio vulnificus interaction in the gills: Role of the RtxA13 toxin.</title>
        <authorList>
            <person name="Callol A."/>
            <person name="Pajuelo D."/>
            <person name="Ebbesson L."/>
            <person name="Teles M."/>
            <person name="MacKenzie S."/>
            <person name="Amaro C."/>
        </authorList>
    </citation>
    <scope>NUCLEOTIDE SEQUENCE</scope>
</reference>
<dbReference type="EMBL" id="GBXM01065094">
    <property type="protein sequence ID" value="JAH43483.1"/>
    <property type="molecule type" value="Transcribed_RNA"/>
</dbReference>
<organism evidence="1">
    <name type="scientific">Anguilla anguilla</name>
    <name type="common">European freshwater eel</name>
    <name type="synonym">Muraena anguilla</name>
    <dbReference type="NCBI Taxonomy" id="7936"/>
    <lineage>
        <taxon>Eukaryota</taxon>
        <taxon>Metazoa</taxon>
        <taxon>Chordata</taxon>
        <taxon>Craniata</taxon>
        <taxon>Vertebrata</taxon>
        <taxon>Euteleostomi</taxon>
        <taxon>Actinopterygii</taxon>
        <taxon>Neopterygii</taxon>
        <taxon>Teleostei</taxon>
        <taxon>Anguilliformes</taxon>
        <taxon>Anguillidae</taxon>
        <taxon>Anguilla</taxon>
    </lineage>
</organism>
<reference evidence="1" key="1">
    <citation type="submission" date="2014-11" db="EMBL/GenBank/DDBJ databases">
        <authorList>
            <person name="Amaro Gonzalez C."/>
        </authorList>
    </citation>
    <scope>NUCLEOTIDE SEQUENCE</scope>
</reference>
<name>A0A0E9SSH8_ANGAN</name>
<accession>A0A0E9SSH8</accession>
<proteinExistence type="predicted"/>
<sequence length="38" mass="4461">MFLTVMICDKNELCKLSQLCHLLKTEMHNTEVSCMLFL</sequence>
<protein>
    <submittedName>
        <fullName evidence="1">Uncharacterized protein</fullName>
    </submittedName>
</protein>